<reference evidence="2" key="1">
    <citation type="submission" date="2020-03" db="EMBL/GenBank/DDBJ databases">
        <title>The deep terrestrial virosphere.</title>
        <authorList>
            <person name="Holmfeldt K."/>
            <person name="Nilsson E."/>
            <person name="Simone D."/>
            <person name="Lopez-Fernandez M."/>
            <person name="Wu X."/>
            <person name="de Brujin I."/>
            <person name="Lundin D."/>
            <person name="Andersson A."/>
            <person name="Bertilsson S."/>
            <person name="Dopson M."/>
        </authorList>
    </citation>
    <scope>NUCLEOTIDE SEQUENCE</scope>
    <source>
        <strain evidence="2">MM415B03888</strain>
    </source>
</reference>
<organism evidence="2">
    <name type="scientific">viral metagenome</name>
    <dbReference type="NCBI Taxonomy" id="1070528"/>
    <lineage>
        <taxon>unclassified sequences</taxon>
        <taxon>metagenomes</taxon>
        <taxon>organismal metagenomes</taxon>
    </lineage>
</organism>
<dbReference type="EMBL" id="MT143224">
    <property type="protein sequence ID" value="QJA94348.1"/>
    <property type="molecule type" value="Genomic_DNA"/>
</dbReference>
<dbReference type="Gene3D" id="3.20.20.70">
    <property type="entry name" value="Aldolase class I"/>
    <property type="match status" value="1"/>
</dbReference>
<sequence>MRKPFVTAEIGINHNGDISIAKKLIDMAVRCNCDAVKFQKRTIEAVYSKEFLDSPRQSPWGTTQREQKLGLEFNQGDYEEIQDYCSYMDIPWYASAWDIESQKFLKQFDLPYNKIASAMIVDDYLVEEIALEGKTTFVSTGLNNTAKVEYAVRLLEQNGCKVILMHCIMKYPCPTDECQLAKIPVLIETYGLPVGYSSHNPGTVDSTVALALGAKAIEKHITLDRSMYGSDQSASLEENGLHIVVRNARIVDSML</sequence>
<accession>A0A6M3LN62</accession>
<protein>
    <submittedName>
        <fullName evidence="2">Putative N-acetylneuraminate synthase</fullName>
    </submittedName>
</protein>
<gene>
    <name evidence="2" type="ORF">MM415B03888_0008</name>
</gene>
<dbReference type="InterPro" id="IPR051690">
    <property type="entry name" value="PseI-like"/>
</dbReference>
<dbReference type="GO" id="GO:0047444">
    <property type="term" value="F:N-acylneuraminate-9-phosphate synthase activity"/>
    <property type="evidence" value="ECO:0007669"/>
    <property type="project" value="TreeGrafter"/>
</dbReference>
<name>A0A6M3LN62_9ZZZZ</name>
<proteinExistence type="predicted"/>
<dbReference type="PANTHER" id="PTHR42966:SF3">
    <property type="entry name" value="BLR5971 PROTEIN"/>
    <property type="match status" value="1"/>
</dbReference>
<evidence type="ECO:0000259" key="1">
    <source>
        <dbReference type="Pfam" id="PF03102"/>
    </source>
</evidence>
<dbReference type="PANTHER" id="PTHR42966">
    <property type="entry name" value="N-ACETYLNEURAMINATE SYNTHASE"/>
    <property type="match status" value="1"/>
</dbReference>
<feature type="domain" description="PseI/NeuA/B-like" evidence="1">
    <location>
        <begin position="24"/>
        <end position="254"/>
    </location>
</feature>
<dbReference type="Pfam" id="PF03102">
    <property type="entry name" value="NeuB"/>
    <property type="match status" value="1"/>
</dbReference>
<dbReference type="InterPro" id="IPR013785">
    <property type="entry name" value="Aldolase_TIM"/>
</dbReference>
<dbReference type="SUPFAM" id="SSF51569">
    <property type="entry name" value="Aldolase"/>
    <property type="match status" value="1"/>
</dbReference>
<dbReference type="GO" id="GO:0016051">
    <property type="term" value="P:carbohydrate biosynthetic process"/>
    <property type="evidence" value="ECO:0007669"/>
    <property type="project" value="InterPro"/>
</dbReference>
<evidence type="ECO:0000313" key="2">
    <source>
        <dbReference type="EMBL" id="QJA94348.1"/>
    </source>
</evidence>
<dbReference type="InterPro" id="IPR013132">
    <property type="entry name" value="PseI/NeuA/B-like_N"/>
</dbReference>
<dbReference type="AlphaFoldDB" id="A0A6M3LN62"/>